<comment type="similarity">
    <text evidence="1">Belongs to the phosphate acetyltransferase and butyryltransferase family.</text>
</comment>
<evidence type="ECO:0000256" key="2">
    <source>
        <dbReference type="ARBA" id="ARBA00022679"/>
    </source>
</evidence>
<name>A0A0X8GZH7_9FIRM</name>
<dbReference type="KEGG" id="erl:AOC36_03660"/>
<evidence type="ECO:0000259" key="4">
    <source>
        <dbReference type="Pfam" id="PF01515"/>
    </source>
</evidence>
<evidence type="ECO:0000313" key="6">
    <source>
        <dbReference type="Proteomes" id="UP000063781"/>
    </source>
</evidence>
<evidence type="ECO:0000313" key="5">
    <source>
        <dbReference type="EMBL" id="AMC93104.1"/>
    </source>
</evidence>
<dbReference type="InterPro" id="IPR002505">
    <property type="entry name" value="PTA_PTB"/>
</dbReference>
<keyword evidence="6" id="KW-1185">Reference proteome</keyword>
<dbReference type="SUPFAM" id="SSF53659">
    <property type="entry name" value="Isocitrate/Isopropylmalate dehydrogenase-like"/>
    <property type="match status" value="1"/>
</dbReference>
<accession>A0A0X8GZH7</accession>
<sequence length="300" mass="33076">MRDFIELETRLVMSKHEAKKVACVCAYERQTLIAIDATARKGYIKPILIGEKARVKKALEDHQISSDYEIIDVDSDEDAAKKAVSLVHEGYVDLIMKGYIQTSDLLKAVVNRDQGIRDKPILSHVALIEVPYQNEMYFVSDGGMNTYPSFNQKKAIIENAIEVAHYLGVDRPKVALLDAAEHTNARISASYESRDLSNLKWNNAIVEGPISLDIAVSKTNARIKNYQGKICGDADILIVPDIISGNILGKAATHFTNGIMAGIIYGAKVPIILGSRGSNEIENEYSIIVACLVAQKERLS</sequence>
<dbReference type="PIRSF" id="PIRSF000428">
    <property type="entry name" value="P_Ac_trans"/>
    <property type="match status" value="1"/>
</dbReference>
<dbReference type="STRING" id="1514105.AOC36_03660"/>
<keyword evidence="3" id="KW-0012">Acyltransferase</keyword>
<organism evidence="5 6">
    <name type="scientific">Erysipelothrix larvae</name>
    <dbReference type="NCBI Taxonomy" id="1514105"/>
    <lineage>
        <taxon>Bacteria</taxon>
        <taxon>Bacillati</taxon>
        <taxon>Bacillota</taxon>
        <taxon>Erysipelotrichia</taxon>
        <taxon>Erysipelotrichales</taxon>
        <taxon>Erysipelotrichaceae</taxon>
        <taxon>Erysipelothrix</taxon>
    </lineage>
</organism>
<dbReference type="RefSeq" id="WP_067631552.1">
    <property type="nucleotide sequence ID" value="NZ_CP013213.1"/>
</dbReference>
<dbReference type="PANTHER" id="PTHR43356:SF2">
    <property type="entry name" value="PHOSPHATE ACETYLTRANSFERASE"/>
    <property type="match status" value="1"/>
</dbReference>
<reference evidence="5 6" key="1">
    <citation type="submission" date="2015-10" db="EMBL/GenBank/DDBJ databases">
        <title>Erysipelothrix larvae sp. LV19 isolated from the larval gut of the rhinoceros beetle, Trypoxylus dichotomus.</title>
        <authorList>
            <person name="Lim S."/>
            <person name="Kim B.-C."/>
        </authorList>
    </citation>
    <scope>NUCLEOTIDE SEQUENCE [LARGE SCALE GENOMIC DNA]</scope>
    <source>
        <strain evidence="5 6">LV19</strain>
    </source>
</reference>
<dbReference type="PANTHER" id="PTHR43356">
    <property type="entry name" value="PHOSPHATE ACETYLTRANSFERASE"/>
    <property type="match status" value="1"/>
</dbReference>
<keyword evidence="2 5" id="KW-0808">Transferase</keyword>
<dbReference type="AlphaFoldDB" id="A0A0X8GZH7"/>
<protein>
    <submittedName>
        <fullName evidence="5">Phosphate acetyltransferase</fullName>
    </submittedName>
</protein>
<dbReference type="InterPro" id="IPR012147">
    <property type="entry name" value="P_Ac_Bu_trans"/>
</dbReference>
<evidence type="ECO:0000256" key="3">
    <source>
        <dbReference type="ARBA" id="ARBA00023315"/>
    </source>
</evidence>
<feature type="domain" description="Phosphate acetyl/butaryl transferase" evidence="4">
    <location>
        <begin position="78"/>
        <end position="283"/>
    </location>
</feature>
<dbReference type="Proteomes" id="UP000063781">
    <property type="component" value="Chromosome"/>
</dbReference>
<dbReference type="GO" id="GO:0016746">
    <property type="term" value="F:acyltransferase activity"/>
    <property type="evidence" value="ECO:0007669"/>
    <property type="project" value="UniProtKB-KW"/>
</dbReference>
<gene>
    <name evidence="5" type="ORF">AOC36_03660</name>
</gene>
<proteinExistence type="inferred from homology"/>
<dbReference type="Pfam" id="PF01515">
    <property type="entry name" value="PTA_PTB"/>
    <property type="match status" value="1"/>
</dbReference>
<evidence type="ECO:0000256" key="1">
    <source>
        <dbReference type="ARBA" id="ARBA00005656"/>
    </source>
</evidence>
<dbReference type="EMBL" id="CP013213">
    <property type="protein sequence ID" value="AMC93104.1"/>
    <property type="molecule type" value="Genomic_DNA"/>
</dbReference>
<dbReference type="Gene3D" id="3.40.718.10">
    <property type="entry name" value="Isopropylmalate Dehydrogenase"/>
    <property type="match status" value="1"/>
</dbReference>
<dbReference type="InterPro" id="IPR050500">
    <property type="entry name" value="Phos_Acetyltrans/Butyryltrans"/>
</dbReference>
<dbReference type="OrthoDB" id="9774179at2"/>